<sequence>MIPKDFAMVLIVQEFYASLQDDESRKVEGRTWETILVRGKEVQITRYIKLQNKRQQEMMAASASSQRKEKSTTHMKLDIFGMTYPEQEGEEQKSEEEEGTEEGEEDDEMDFEEND</sequence>
<accession>A0A7J8S392</accession>
<feature type="region of interest" description="Disordered" evidence="1">
    <location>
        <begin position="83"/>
        <end position="115"/>
    </location>
</feature>
<feature type="compositionally biased region" description="Acidic residues" evidence="1">
    <location>
        <begin position="87"/>
        <end position="115"/>
    </location>
</feature>
<organism evidence="2 3">
    <name type="scientific">Gossypium davidsonii</name>
    <name type="common">Davidson's cotton</name>
    <name type="synonym">Gossypium klotzschianum subsp. davidsonii</name>
    <dbReference type="NCBI Taxonomy" id="34287"/>
    <lineage>
        <taxon>Eukaryota</taxon>
        <taxon>Viridiplantae</taxon>
        <taxon>Streptophyta</taxon>
        <taxon>Embryophyta</taxon>
        <taxon>Tracheophyta</taxon>
        <taxon>Spermatophyta</taxon>
        <taxon>Magnoliopsida</taxon>
        <taxon>eudicotyledons</taxon>
        <taxon>Gunneridae</taxon>
        <taxon>Pentapetalae</taxon>
        <taxon>rosids</taxon>
        <taxon>malvids</taxon>
        <taxon>Malvales</taxon>
        <taxon>Malvaceae</taxon>
        <taxon>Malvoideae</taxon>
        <taxon>Gossypium</taxon>
    </lineage>
</organism>
<dbReference type="AlphaFoldDB" id="A0A7J8S392"/>
<comment type="caution">
    <text evidence="2">The sequence shown here is derived from an EMBL/GenBank/DDBJ whole genome shotgun (WGS) entry which is preliminary data.</text>
</comment>
<evidence type="ECO:0000313" key="2">
    <source>
        <dbReference type="EMBL" id="MBA0620499.1"/>
    </source>
</evidence>
<evidence type="ECO:0000256" key="1">
    <source>
        <dbReference type="SAM" id="MobiDB-lite"/>
    </source>
</evidence>
<dbReference type="Proteomes" id="UP000593561">
    <property type="component" value="Unassembled WGS sequence"/>
</dbReference>
<keyword evidence="3" id="KW-1185">Reference proteome</keyword>
<evidence type="ECO:0000313" key="3">
    <source>
        <dbReference type="Proteomes" id="UP000593561"/>
    </source>
</evidence>
<name>A0A7J8S392_GOSDV</name>
<protein>
    <submittedName>
        <fullName evidence="2">Uncharacterized protein</fullName>
    </submittedName>
</protein>
<gene>
    <name evidence="2" type="ORF">Godav_006206</name>
</gene>
<proteinExistence type="predicted"/>
<reference evidence="2 3" key="1">
    <citation type="journal article" date="2019" name="Genome Biol. Evol.">
        <title>Insights into the evolution of the New World diploid cottons (Gossypium, subgenus Houzingenia) based on genome sequencing.</title>
        <authorList>
            <person name="Grover C.E."/>
            <person name="Arick M.A. 2nd"/>
            <person name="Thrash A."/>
            <person name="Conover J.L."/>
            <person name="Sanders W.S."/>
            <person name="Peterson D.G."/>
            <person name="Frelichowski J.E."/>
            <person name="Scheffler J.A."/>
            <person name="Scheffler B.E."/>
            <person name="Wendel J.F."/>
        </authorList>
    </citation>
    <scope>NUCLEOTIDE SEQUENCE [LARGE SCALE GENOMIC DNA]</scope>
    <source>
        <strain evidence="2">27</strain>
        <tissue evidence="2">Leaf</tissue>
    </source>
</reference>
<dbReference type="EMBL" id="JABFAC010000008">
    <property type="protein sequence ID" value="MBA0620499.1"/>
    <property type="molecule type" value="Genomic_DNA"/>
</dbReference>